<evidence type="ECO:0000313" key="2">
    <source>
        <dbReference type="EMBL" id="KUJ20756.1"/>
    </source>
</evidence>
<gene>
    <name evidence="2" type="ORF">LY89DRAFT_730770</name>
</gene>
<dbReference type="InParanoid" id="A0A194XKV0"/>
<proteinExistence type="predicted"/>
<dbReference type="EMBL" id="KQ947409">
    <property type="protein sequence ID" value="KUJ20756.1"/>
    <property type="molecule type" value="Genomic_DNA"/>
</dbReference>
<accession>A0A194XKV0</accession>
<reference evidence="2 3" key="1">
    <citation type="submission" date="2015-10" db="EMBL/GenBank/DDBJ databases">
        <title>Full genome of DAOMC 229536 Phialocephala scopiformis, a fungal endophyte of spruce producing the potent anti-insectan compound rugulosin.</title>
        <authorList>
            <consortium name="DOE Joint Genome Institute"/>
            <person name="Walker A.K."/>
            <person name="Frasz S.L."/>
            <person name="Seifert K.A."/>
            <person name="Miller J.D."/>
            <person name="Mondo S.J."/>
            <person name="Labutti K."/>
            <person name="Lipzen A."/>
            <person name="Dockter R."/>
            <person name="Kennedy M."/>
            <person name="Grigoriev I.V."/>
            <person name="Spatafora J.W."/>
        </authorList>
    </citation>
    <scope>NUCLEOTIDE SEQUENCE [LARGE SCALE GENOMIC DNA]</scope>
    <source>
        <strain evidence="2 3">CBS 120377</strain>
    </source>
</reference>
<protein>
    <submittedName>
        <fullName evidence="2">Uncharacterized protein</fullName>
    </submittedName>
</protein>
<evidence type="ECO:0000256" key="1">
    <source>
        <dbReference type="SAM" id="SignalP"/>
    </source>
</evidence>
<dbReference type="RefSeq" id="XP_018075111.1">
    <property type="nucleotide sequence ID" value="XM_018219508.1"/>
</dbReference>
<dbReference type="GeneID" id="28829234"/>
<keyword evidence="3" id="KW-1185">Reference proteome</keyword>
<dbReference type="AlphaFoldDB" id="A0A194XKV0"/>
<dbReference type="Proteomes" id="UP000070700">
    <property type="component" value="Unassembled WGS sequence"/>
</dbReference>
<organism evidence="2 3">
    <name type="scientific">Mollisia scopiformis</name>
    <name type="common">Conifer needle endophyte fungus</name>
    <name type="synonym">Phialocephala scopiformis</name>
    <dbReference type="NCBI Taxonomy" id="149040"/>
    <lineage>
        <taxon>Eukaryota</taxon>
        <taxon>Fungi</taxon>
        <taxon>Dikarya</taxon>
        <taxon>Ascomycota</taxon>
        <taxon>Pezizomycotina</taxon>
        <taxon>Leotiomycetes</taxon>
        <taxon>Helotiales</taxon>
        <taxon>Mollisiaceae</taxon>
        <taxon>Mollisia</taxon>
    </lineage>
</organism>
<feature type="chain" id="PRO_5008268426" evidence="1">
    <location>
        <begin position="24"/>
        <end position="124"/>
    </location>
</feature>
<dbReference type="OrthoDB" id="4399777at2759"/>
<evidence type="ECO:0000313" key="3">
    <source>
        <dbReference type="Proteomes" id="UP000070700"/>
    </source>
</evidence>
<dbReference type="KEGG" id="psco:LY89DRAFT_730770"/>
<sequence length="124" mass="13469">MRLSAILLQALATVGVFVDKTAAQCSGQGEGNCQLSFVGIPRTDCITYDNMLTCGEAITWTDAYIFDYACNQIGNAPYPAQGLAIYSELPWTVVITFLTQGGPNNAFLDFRSIGFAYAAYSYHN</sequence>
<keyword evidence="1" id="KW-0732">Signal</keyword>
<feature type="signal peptide" evidence="1">
    <location>
        <begin position="1"/>
        <end position="23"/>
    </location>
</feature>
<name>A0A194XKV0_MOLSC</name>